<evidence type="ECO:0000313" key="7">
    <source>
        <dbReference type="EMBL" id="CAH1103342.1"/>
    </source>
</evidence>
<evidence type="ECO:0000256" key="4">
    <source>
        <dbReference type="ARBA" id="ARBA00023054"/>
    </source>
</evidence>
<keyword evidence="3" id="KW-0963">Cytoplasm</keyword>
<proteinExistence type="inferred from homology"/>
<evidence type="ECO:0000256" key="2">
    <source>
        <dbReference type="ARBA" id="ARBA00007525"/>
    </source>
</evidence>
<feature type="region of interest" description="Disordered" evidence="6">
    <location>
        <begin position="212"/>
        <end position="453"/>
    </location>
</feature>
<evidence type="ECO:0000256" key="6">
    <source>
        <dbReference type="SAM" id="MobiDB-lite"/>
    </source>
</evidence>
<keyword evidence="5" id="KW-0206">Cytoskeleton</keyword>
<gene>
    <name evidence="7" type="ORF">PSYICH_LOCUS4278</name>
</gene>
<feature type="compositionally biased region" description="Pro residues" evidence="6">
    <location>
        <begin position="559"/>
        <end position="572"/>
    </location>
</feature>
<evidence type="ECO:0000256" key="5">
    <source>
        <dbReference type="ARBA" id="ARBA00023212"/>
    </source>
</evidence>
<feature type="region of interest" description="Disordered" evidence="6">
    <location>
        <begin position="688"/>
        <end position="804"/>
    </location>
</feature>
<feature type="compositionally biased region" description="Low complexity" evidence="6">
    <location>
        <begin position="218"/>
        <end position="229"/>
    </location>
</feature>
<dbReference type="PANTHER" id="PTHR15073:SF1">
    <property type="entry name" value="RETICULOCYTE-BINDING PROTEIN HOMOLOG 2A"/>
    <property type="match status" value="1"/>
</dbReference>
<organism evidence="7 8">
    <name type="scientific">Psylliodes chrysocephalus</name>
    <dbReference type="NCBI Taxonomy" id="3402493"/>
    <lineage>
        <taxon>Eukaryota</taxon>
        <taxon>Metazoa</taxon>
        <taxon>Ecdysozoa</taxon>
        <taxon>Arthropoda</taxon>
        <taxon>Hexapoda</taxon>
        <taxon>Insecta</taxon>
        <taxon>Pterygota</taxon>
        <taxon>Neoptera</taxon>
        <taxon>Endopterygota</taxon>
        <taxon>Coleoptera</taxon>
        <taxon>Polyphaga</taxon>
        <taxon>Cucujiformia</taxon>
        <taxon>Chrysomeloidea</taxon>
        <taxon>Chrysomelidae</taxon>
        <taxon>Galerucinae</taxon>
        <taxon>Alticini</taxon>
        <taxon>Psylliodes</taxon>
    </lineage>
</organism>
<feature type="region of interest" description="Disordered" evidence="6">
    <location>
        <begin position="157"/>
        <end position="188"/>
    </location>
</feature>
<name>A0A9P0GBB9_9CUCU</name>
<dbReference type="AlphaFoldDB" id="A0A9P0GBB9"/>
<evidence type="ECO:0000256" key="1">
    <source>
        <dbReference type="ARBA" id="ARBA00004245"/>
    </source>
</evidence>
<feature type="compositionally biased region" description="Low complexity" evidence="6">
    <location>
        <begin position="328"/>
        <end position="355"/>
    </location>
</feature>
<dbReference type="OrthoDB" id="6433611at2759"/>
<dbReference type="InterPro" id="IPR051483">
    <property type="entry name" value="MAP7_domain-containing"/>
</dbReference>
<dbReference type="EMBL" id="OV651826">
    <property type="protein sequence ID" value="CAH1103342.1"/>
    <property type="molecule type" value="Genomic_DNA"/>
</dbReference>
<feature type="compositionally biased region" description="Basic and acidic residues" evidence="6">
    <location>
        <begin position="593"/>
        <end position="603"/>
    </location>
</feature>
<evidence type="ECO:0000313" key="8">
    <source>
        <dbReference type="Proteomes" id="UP001153636"/>
    </source>
</evidence>
<keyword evidence="4" id="KW-0175">Coiled coil</keyword>
<accession>A0A9P0GBB9</accession>
<feature type="compositionally biased region" description="Basic and acidic residues" evidence="6">
    <location>
        <begin position="288"/>
        <end position="297"/>
    </location>
</feature>
<feature type="compositionally biased region" description="Polar residues" evidence="6">
    <location>
        <begin position="259"/>
        <end position="270"/>
    </location>
</feature>
<evidence type="ECO:0000256" key="3">
    <source>
        <dbReference type="ARBA" id="ARBA00022490"/>
    </source>
</evidence>
<sequence>MAENGRGILEQSKPSVDKDTRLRSVKERQNEERQRKLEEIKAQALAAQIFKEQKEQERRRRIDELRVRDDEKRHQVEERKRAINDAERDRLQFILKRNQEREQRIESRRKNERSSAVFAFGSSTPRLLDPSEMSVSYWGARRATSIQNIITSVNNSSALTRRQSERDLDTGSKKRATSATGLERTGEGNAPVIPAGCVSGYIGRRRTDLVPTIPTKDSISSSHKSLNHSPGRAYSMSRLDQLAKPRKRHDMPSLIESGMSGSSYNLSQSRDFPMTRSVSHIAVRKSRPRGELNKADSRSMQQLSERPVVGPPRTTRATQLRDQKVLGSSNCSDASSRPSSSLSQQSTNSIASSVSVRHRFNPGPRKPRPVSIAVTGVTHELKGESKPPLPKPKKPMQKPSEKIVKNRAKTPVDTGPKTIVKSTTGKDDFKKPHDRATNGNQKSEVNNLPPLDPKSTIVNGKVESDVVNVPQHVKSDVEVVSEKIKIENNINATVEIRKEVVEEALLIDIQSNDKQSTLDKQNTPNANVDQTEQQLQPQNGITLIIQEQPEPIDKTPQPSEIPPQPTEKPPQPIEKSPQPTEVTPQPVENPLKVTEKAPTEKTDNLLQPDGDTDGMNEMTASMTKSRITTEEEAKAALAERRRLIREEAERQAELERLRIEAEAKAELERQQQEEEQIRQLIELQRQTEQERLQEAIKETQKREEEERLRREEEQRMKLLKEEAEKKAREEAEKQKAELQERLKNEEKEREARRKRVEAIMLRTRGKNNANLSSNSTDEKNENKSEEIKDSVDSKVNGTKLEEQENGTTKIAKDIVDNLIPNEIVKNANTVTIESMNTNDSINSNNAWRDNQQYGNFVFNNNS</sequence>
<feature type="compositionally biased region" description="Polar residues" evidence="6">
    <location>
        <begin position="437"/>
        <end position="446"/>
    </location>
</feature>
<feature type="compositionally biased region" description="Basic and acidic residues" evidence="6">
    <location>
        <begin position="424"/>
        <end position="436"/>
    </location>
</feature>
<reference evidence="7" key="1">
    <citation type="submission" date="2022-01" db="EMBL/GenBank/DDBJ databases">
        <authorList>
            <person name="King R."/>
        </authorList>
    </citation>
    <scope>NUCLEOTIDE SEQUENCE</scope>
</reference>
<dbReference type="InterPro" id="IPR008604">
    <property type="entry name" value="MAP7_fam"/>
</dbReference>
<feature type="compositionally biased region" description="Basic and acidic residues" evidence="6">
    <location>
        <begin position="776"/>
        <end position="792"/>
    </location>
</feature>
<feature type="region of interest" description="Disordered" evidence="6">
    <location>
        <begin position="1"/>
        <end position="36"/>
    </location>
</feature>
<dbReference type="GO" id="GO:0015630">
    <property type="term" value="C:microtubule cytoskeleton"/>
    <property type="evidence" value="ECO:0007669"/>
    <property type="project" value="InterPro"/>
</dbReference>
<comment type="subcellular location">
    <subcellularLocation>
        <location evidence="1">Cytoplasm</location>
        <location evidence="1">Cytoskeleton</location>
    </subcellularLocation>
</comment>
<feature type="compositionally biased region" description="Basic residues" evidence="6">
    <location>
        <begin position="356"/>
        <end position="368"/>
    </location>
</feature>
<comment type="similarity">
    <text evidence="2">Belongs to the MAP7 family.</text>
</comment>
<dbReference type="PANTHER" id="PTHR15073">
    <property type="entry name" value="MICROTUBULE-ASSOCIATED PROTEIN"/>
    <property type="match status" value="1"/>
</dbReference>
<dbReference type="Proteomes" id="UP001153636">
    <property type="component" value="Chromosome 14"/>
</dbReference>
<dbReference type="GO" id="GO:0000226">
    <property type="term" value="P:microtubule cytoskeleton organization"/>
    <property type="evidence" value="ECO:0007669"/>
    <property type="project" value="InterPro"/>
</dbReference>
<dbReference type="Pfam" id="PF05672">
    <property type="entry name" value="MAP7"/>
    <property type="match status" value="1"/>
</dbReference>
<protein>
    <submittedName>
        <fullName evidence="7">Uncharacterized protein</fullName>
    </submittedName>
</protein>
<keyword evidence="8" id="KW-1185">Reference proteome</keyword>
<feature type="compositionally biased region" description="Polar residues" evidence="6">
    <location>
        <begin position="766"/>
        <end position="775"/>
    </location>
</feature>
<feature type="region of interest" description="Disordered" evidence="6">
    <location>
        <begin position="515"/>
        <end position="535"/>
    </location>
</feature>
<feature type="compositionally biased region" description="Basic and acidic residues" evidence="6">
    <location>
        <begin position="15"/>
        <end position="36"/>
    </location>
</feature>
<feature type="region of interest" description="Disordered" evidence="6">
    <location>
        <begin position="551"/>
        <end position="633"/>
    </location>
</feature>
<feature type="compositionally biased region" description="Basic and acidic residues" evidence="6">
    <location>
        <begin position="688"/>
        <end position="751"/>
    </location>
</feature>
<feature type="compositionally biased region" description="Basic and acidic residues" evidence="6">
    <location>
        <begin position="162"/>
        <end position="172"/>
    </location>
</feature>